<dbReference type="InterPro" id="IPR001387">
    <property type="entry name" value="Cro/C1-type_HTH"/>
</dbReference>
<name>A0ABR6KJN0_9BACT</name>
<dbReference type="SMART" id="SM00530">
    <property type="entry name" value="HTH_XRE"/>
    <property type="match status" value="1"/>
</dbReference>
<feature type="domain" description="HTH cro/C1-type" evidence="1">
    <location>
        <begin position="26"/>
        <end position="80"/>
    </location>
</feature>
<dbReference type="InterPro" id="IPR010982">
    <property type="entry name" value="Lambda_DNA-bd_dom_sf"/>
</dbReference>
<dbReference type="Proteomes" id="UP000533637">
    <property type="component" value="Unassembled WGS sequence"/>
</dbReference>
<evidence type="ECO:0000313" key="3">
    <source>
        <dbReference type="Proteomes" id="UP000533637"/>
    </source>
</evidence>
<dbReference type="SUPFAM" id="SSF47413">
    <property type="entry name" value="lambda repressor-like DNA-binding domains"/>
    <property type="match status" value="1"/>
</dbReference>
<evidence type="ECO:0000313" key="2">
    <source>
        <dbReference type="EMBL" id="MBB4621043.1"/>
    </source>
</evidence>
<evidence type="ECO:0000259" key="1">
    <source>
        <dbReference type="PROSITE" id="PS50943"/>
    </source>
</evidence>
<reference evidence="2 3" key="1">
    <citation type="submission" date="2020-08" db="EMBL/GenBank/DDBJ databases">
        <title>Genomic Encyclopedia of Type Strains, Phase IV (KMG-IV): sequencing the most valuable type-strain genomes for metagenomic binning, comparative biology and taxonomic classification.</title>
        <authorList>
            <person name="Goeker M."/>
        </authorList>
    </citation>
    <scope>NUCLEOTIDE SEQUENCE [LARGE SCALE GENOMIC DNA]</scope>
    <source>
        <strain evidence="2 3">DSM 102983</strain>
    </source>
</reference>
<protein>
    <submittedName>
        <fullName evidence="2">Transcriptional regulator with XRE-family HTH domain</fullName>
    </submittedName>
</protein>
<accession>A0ABR6KJN0</accession>
<comment type="caution">
    <text evidence="2">The sequence shown here is derived from an EMBL/GenBank/DDBJ whole genome shotgun (WGS) entry which is preliminary data.</text>
</comment>
<dbReference type="Pfam" id="PF01381">
    <property type="entry name" value="HTH_3"/>
    <property type="match status" value="1"/>
</dbReference>
<organism evidence="2 3">
    <name type="scientific">Parabacteroides faecis</name>
    <dbReference type="NCBI Taxonomy" id="1217282"/>
    <lineage>
        <taxon>Bacteria</taxon>
        <taxon>Pseudomonadati</taxon>
        <taxon>Bacteroidota</taxon>
        <taxon>Bacteroidia</taxon>
        <taxon>Bacteroidales</taxon>
        <taxon>Tannerellaceae</taxon>
        <taxon>Parabacteroides</taxon>
    </lineage>
</organism>
<dbReference type="CDD" id="cd00093">
    <property type="entry name" value="HTH_XRE"/>
    <property type="match status" value="1"/>
</dbReference>
<dbReference type="PROSITE" id="PS50943">
    <property type="entry name" value="HTH_CROC1"/>
    <property type="match status" value="1"/>
</dbReference>
<keyword evidence="3" id="KW-1185">Reference proteome</keyword>
<gene>
    <name evidence="2" type="ORF">GGQ57_000937</name>
</gene>
<dbReference type="EMBL" id="JACHOC010000002">
    <property type="protein sequence ID" value="MBB4621043.1"/>
    <property type="molecule type" value="Genomic_DNA"/>
</dbReference>
<sequence>MINELNRLDLYEKSNNDIVIDLGKRFRDYRIALRMTQKEIAYQSGVSVMTIVRFERGEGATIRLDNFISLMRAIQKLEGISECIPDMPISLYDTSIKKEKQRVKKRSNEK</sequence>
<dbReference type="Gene3D" id="1.10.260.40">
    <property type="entry name" value="lambda repressor-like DNA-binding domains"/>
    <property type="match status" value="1"/>
</dbReference>
<dbReference type="RefSeq" id="WP_122375743.1">
    <property type="nucleotide sequence ID" value="NZ_BMPB01000003.1"/>
</dbReference>
<proteinExistence type="predicted"/>